<dbReference type="GO" id="GO:0003677">
    <property type="term" value="F:DNA binding"/>
    <property type="evidence" value="ECO:0007669"/>
    <property type="project" value="InterPro"/>
</dbReference>
<dbReference type="InterPro" id="IPR007627">
    <property type="entry name" value="RNA_pol_sigma70_r2"/>
</dbReference>
<dbReference type="NCBIfam" id="TIGR02937">
    <property type="entry name" value="sigma70-ECF"/>
    <property type="match status" value="1"/>
</dbReference>
<comment type="similarity">
    <text evidence="1">Belongs to the sigma-70 factor family. ECF subfamily.</text>
</comment>
<dbReference type="PANTHER" id="PTHR43133:SF46">
    <property type="entry name" value="RNA POLYMERASE SIGMA-70 FACTOR ECF SUBFAMILY"/>
    <property type="match status" value="1"/>
</dbReference>
<dbReference type="InterPro" id="IPR013249">
    <property type="entry name" value="RNA_pol_sigma70_r4_t2"/>
</dbReference>
<dbReference type="InterPro" id="IPR039425">
    <property type="entry name" value="RNA_pol_sigma-70-like"/>
</dbReference>
<dbReference type="Gene3D" id="1.10.1740.10">
    <property type="match status" value="1"/>
</dbReference>
<evidence type="ECO:0000256" key="4">
    <source>
        <dbReference type="ARBA" id="ARBA00023163"/>
    </source>
</evidence>
<dbReference type="SUPFAM" id="SSF88659">
    <property type="entry name" value="Sigma3 and sigma4 domains of RNA polymerase sigma factors"/>
    <property type="match status" value="1"/>
</dbReference>
<keyword evidence="4" id="KW-0804">Transcription</keyword>
<keyword evidence="2" id="KW-0805">Transcription regulation</keyword>
<sequence>MALSVDELLAQFREGSETAFKELYNIYFYRMYCFTKSYVNDTMVAEDIVAELFVKLWKMNKNFESKANLEAFLHIAARNAAFNHLDMYKRRSVREKELLRKMNSVAQVNAEIESEVVTRVRRAIDALSAKSKQVVLLSYFEGYSNGEIAAMMNITDKTVRNIKVLALKKIKLDIFNKDALMLASLVFVYILLGVRSLFVVWIAWLNCYGW</sequence>
<dbReference type="InterPro" id="IPR014284">
    <property type="entry name" value="RNA_pol_sigma-70_dom"/>
</dbReference>
<keyword evidence="5" id="KW-1133">Transmembrane helix</keyword>
<dbReference type="Pfam" id="PF04542">
    <property type="entry name" value="Sigma70_r2"/>
    <property type="match status" value="1"/>
</dbReference>
<dbReference type="InterPro" id="IPR036388">
    <property type="entry name" value="WH-like_DNA-bd_sf"/>
</dbReference>
<dbReference type="PANTHER" id="PTHR43133">
    <property type="entry name" value="RNA POLYMERASE ECF-TYPE SIGMA FACTO"/>
    <property type="match status" value="1"/>
</dbReference>
<dbReference type="EMBL" id="CP119311">
    <property type="protein sequence ID" value="WEK38252.1"/>
    <property type="molecule type" value="Genomic_DNA"/>
</dbReference>
<dbReference type="InterPro" id="IPR013325">
    <property type="entry name" value="RNA_pol_sigma_r2"/>
</dbReference>
<proteinExistence type="inferred from homology"/>
<gene>
    <name evidence="8" type="ORF">P0Y53_12160</name>
</gene>
<evidence type="ECO:0000256" key="5">
    <source>
        <dbReference type="SAM" id="Phobius"/>
    </source>
</evidence>
<feature type="transmembrane region" description="Helical" evidence="5">
    <location>
        <begin position="179"/>
        <end position="204"/>
    </location>
</feature>
<keyword evidence="5" id="KW-0812">Transmembrane</keyword>
<organism evidence="8 9">
    <name type="scientific">Candidatus Pseudobacter hemicellulosilyticus</name>
    <dbReference type="NCBI Taxonomy" id="3121375"/>
    <lineage>
        <taxon>Bacteria</taxon>
        <taxon>Pseudomonadati</taxon>
        <taxon>Bacteroidota</taxon>
        <taxon>Chitinophagia</taxon>
        <taxon>Chitinophagales</taxon>
        <taxon>Chitinophagaceae</taxon>
        <taxon>Pseudobacter</taxon>
    </lineage>
</organism>
<dbReference type="CDD" id="cd06171">
    <property type="entry name" value="Sigma70_r4"/>
    <property type="match status" value="1"/>
</dbReference>
<evidence type="ECO:0000259" key="6">
    <source>
        <dbReference type="Pfam" id="PF04542"/>
    </source>
</evidence>
<evidence type="ECO:0000256" key="2">
    <source>
        <dbReference type="ARBA" id="ARBA00023015"/>
    </source>
</evidence>
<accession>A0AAJ5WZ54</accession>
<name>A0AAJ5WZ54_9BACT</name>
<evidence type="ECO:0000313" key="9">
    <source>
        <dbReference type="Proteomes" id="UP001220610"/>
    </source>
</evidence>
<dbReference type="Gene3D" id="1.10.10.10">
    <property type="entry name" value="Winged helix-like DNA-binding domain superfamily/Winged helix DNA-binding domain"/>
    <property type="match status" value="1"/>
</dbReference>
<feature type="domain" description="RNA polymerase sigma factor 70 region 4 type 2" evidence="7">
    <location>
        <begin position="119"/>
        <end position="170"/>
    </location>
</feature>
<protein>
    <submittedName>
        <fullName evidence="8">Sigma-70 family RNA polymerase sigma factor</fullName>
    </submittedName>
</protein>
<keyword evidence="3" id="KW-0731">Sigma factor</keyword>
<feature type="domain" description="RNA polymerase sigma-70 region 2" evidence="6">
    <location>
        <begin position="32"/>
        <end position="87"/>
    </location>
</feature>
<evidence type="ECO:0000313" key="8">
    <source>
        <dbReference type="EMBL" id="WEK38252.1"/>
    </source>
</evidence>
<dbReference type="Pfam" id="PF08281">
    <property type="entry name" value="Sigma70_r4_2"/>
    <property type="match status" value="1"/>
</dbReference>
<evidence type="ECO:0000256" key="1">
    <source>
        <dbReference type="ARBA" id="ARBA00010641"/>
    </source>
</evidence>
<keyword evidence="5" id="KW-0472">Membrane</keyword>
<dbReference type="GO" id="GO:0006352">
    <property type="term" value="P:DNA-templated transcription initiation"/>
    <property type="evidence" value="ECO:0007669"/>
    <property type="project" value="InterPro"/>
</dbReference>
<dbReference type="InterPro" id="IPR013324">
    <property type="entry name" value="RNA_pol_sigma_r3/r4-like"/>
</dbReference>
<dbReference type="SUPFAM" id="SSF88946">
    <property type="entry name" value="Sigma2 domain of RNA polymerase sigma factors"/>
    <property type="match status" value="1"/>
</dbReference>
<reference evidence="8" key="1">
    <citation type="submission" date="2023-03" db="EMBL/GenBank/DDBJ databases">
        <title>Andean soil-derived lignocellulolytic bacterial consortium as a source of novel taxa and putative plastic-active enzymes.</title>
        <authorList>
            <person name="Diaz-Garcia L."/>
            <person name="Chuvochina M."/>
            <person name="Feuerriegel G."/>
            <person name="Bunk B."/>
            <person name="Sproer C."/>
            <person name="Streit W.R."/>
            <person name="Rodriguez L.M."/>
            <person name="Overmann J."/>
            <person name="Jimenez D.J."/>
        </authorList>
    </citation>
    <scope>NUCLEOTIDE SEQUENCE</scope>
    <source>
        <strain evidence="8">MAG 7</strain>
    </source>
</reference>
<evidence type="ECO:0000259" key="7">
    <source>
        <dbReference type="Pfam" id="PF08281"/>
    </source>
</evidence>
<dbReference type="Proteomes" id="UP001220610">
    <property type="component" value="Chromosome"/>
</dbReference>
<dbReference type="AlphaFoldDB" id="A0AAJ5WZ54"/>
<evidence type="ECO:0000256" key="3">
    <source>
        <dbReference type="ARBA" id="ARBA00023082"/>
    </source>
</evidence>
<dbReference type="GO" id="GO:0016987">
    <property type="term" value="F:sigma factor activity"/>
    <property type="evidence" value="ECO:0007669"/>
    <property type="project" value="UniProtKB-KW"/>
</dbReference>